<dbReference type="CDD" id="cd02970">
    <property type="entry name" value="PRX_like2"/>
    <property type="match status" value="1"/>
</dbReference>
<dbReference type="PANTHER" id="PTHR28630:SF3">
    <property type="entry name" value="PEROXIREDOXIN-LIKE 2C"/>
    <property type="match status" value="1"/>
</dbReference>
<organism evidence="2 3">
    <name type="scientific">Neocucurbitaria cava</name>
    <dbReference type="NCBI Taxonomy" id="798079"/>
    <lineage>
        <taxon>Eukaryota</taxon>
        <taxon>Fungi</taxon>
        <taxon>Dikarya</taxon>
        <taxon>Ascomycota</taxon>
        <taxon>Pezizomycotina</taxon>
        <taxon>Dothideomycetes</taxon>
        <taxon>Pleosporomycetidae</taxon>
        <taxon>Pleosporales</taxon>
        <taxon>Pleosporineae</taxon>
        <taxon>Cucurbitariaceae</taxon>
        <taxon>Neocucurbitaria</taxon>
    </lineage>
</organism>
<dbReference type="OrthoDB" id="40334at2759"/>
<comment type="caution">
    <text evidence="2">The sequence shown here is derived from an EMBL/GenBank/DDBJ whole genome shotgun (WGS) entry which is preliminary data.</text>
</comment>
<feature type="compositionally biased region" description="Pro residues" evidence="1">
    <location>
        <begin position="27"/>
        <end position="36"/>
    </location>
</feature>
<dbReference type="EMBL" id="JAPEUY010000002">
    <property type="protein sequence ID" value="KAJ4376020.1"/>
    <property type="molecule type" value="Genomic_DNA"/>
</dbReference>
<evidence type="ECO:0000256" key="1">
    <source>
        <dbReference type="SAM" id="MobiDB-lite"/>
    </source>
</evidence>
<dbReference type="Proteomes" id="UP001140560">
    <property type="component" value="Unassembled WGS sequence"/>
</dbReference>
<keyword evidence="3" id="KW-1185">Reference proteome</keyword>
<accession>A0A9W8YF08</accession>
<gene>
    <name evidence="2" type="ORF">N0V83_001300</name>
</gene>
<proteinExistence type="predicted"/>
<dbReference type="InterPro" id="IPR036249">
    <property type="entry name" value="Thioredoxin-like_sf"/>
</dbReference>
<protein>
    <submittedName>
        <fullName evidence="2">Uncharacterized protein</fullName>
    </submittedName>
</protein>
<dbReference type="Pfam" id="PF13911">
    <property type="entry name" value="AhpC-TSA_2"/>
    <property type="match status" value="1"/>
</dbReference>
<sequence>MEPSASKATDAAPPPAATTTTPHPLSAQPPSPPPSQSGPQTEPKVSISTDTPDASTPPFSPTSQTPVLQKGQEEFEGTLDVNNDLPTEKDLKRVEDLLVLDAKGQSVPFKELYNAPHVARRQLIIFIRHFFCGNCQEYLRTLSSSIKPDDLLALPTPTFITVIGCGRPELIPMYTETTSCPFPIYADPTRKLYDYLGMTRTFNLGTKPDYMHTNVLINSVQSIFQGLGTGKNALKGGDFKQVGGEFIFEKGECTWAHRMKTTRGHAEVSELRKLLGLDDTRPPLRKRWSHGIKGQDNEKRRSMSWGRLRSKSKSTKDKTASGVTTPERVEEEDAKKLVGSPTV</sequence>
<feature type="region of interest" description="Disordered" evidence="1">
    <location>
        <begin position="1"/>
        <end position="68"/>
    </location>
</feature>
<evidence type="ECO:0000313" key="2">
    <source>
        <dbReference type="EMBL" id="KAJ4376020.1"/>
    </source>
</evidence>
<feature type="compositionally biased region" description="Low complexity" evidence="1">
    <location>
        <begin position="17"/>
        <end position="26"/>
    </location>
</feature>
<dbReference type="FunFam" id="3.40.30.10:FF:000404">
    <property type="entry name" value="WGS project CABT00000000 data, contig 2.14"/>
    <property type="match status" value="1"/>
</dbReference>
<evidence type="ECO:0000313" key="3">
    <source>
        <dbReference type="Proteomes" id="UP001140560"/>
    </source>
</evidence>
<dbReference type="PANTHER" id="PTHR28630">
    <property type="match status" value="1"/>
</dbReference>
<dbReference type="AlphaFoldDB" id="A0A9W8YF08"/>
<feature type="region of interest" description="Disordered" evidence="1">
    <location>
        <begin position="285"/>
        <end position="343"/>
    </location>
</feature>
<reference evidence="2" key="1">
    <citation type="submission" date="2022-10" db="EMBL/GenBank/DDBJ databases">
        <title>Tapping the CABI collections for fungal endophytes: first genome assemblies for Collariella, Neodidymelliopsis, Ascochyta clinopodiicola, Didymella pomorum, Didymosphaeria variabile, Neocosmospora piperis and Neocucurbitaria cava.</title>
        <authorList>
            <person name="Hill R."/>
        </authorList>
    </citation>
    <scope>NUCLEOTIDE SEQUENCE</scope>
    <source>
        <strain evidence="2">IMI 356814</strain>
    </source>
</reference>
<dbReference type="SUPFAM" id="SSF52833">
    <property type="entry name" value="Thioredoxin-like"/>
    <property type="match status" value="1"/>
</dbReference>
<dbReference type="InterPro" id="IPR032801">
    <property type="entry name" value="PXL2A/B/C"/>
</dbReference>
<name>A0A9W8YF08_9PLEO</name>